<keyword evidence="2" id="KW-0479">Metal-binding</keyword>
<dbReference type="RefSeq" id="WP_200483948.1">
    <property type="nucleotide sequence ID" value="NZ_JAEPIV010000001.1"/>
</dbReference>
<sequence>MRSAAKPSPRARNGKRTVPGLRPYPATIGLTVDRSLEVIPDEALLGCLLTLADPEVDGDVLALRLLAAHGSLGEAVAAASVGNLPGGVASDGHAVVRFQAVVELAARLVRPSLERHPVFVAHDSLVAYSRLRAACSTVQALRLLFLDDRRHLIADEIHQTGTFGDVAIYVREIMVRALQMEARGLVIVHSGPDDDPPNPAGARTSCADIQQAGKFLGVELVEYLLVGRRSYCTIIQEPADARVGRRPSPVASDSGPSPDRKR</sequence>
<gene>
    <name evidence="8" type="ORF">JJL56_01750</name>
</gene>
<proteinExistence type="predicted"/>
<organism evidence="8 9">
    <name type="scientific">Azospirillum aestuarii</name>
    <dbReference type="NCBI Taxonomy" id="2802052"/>
    <lineage>
        <taxon>Bacteria</taxon>
        <taxon>Pseudomonadati</taxon>
        <taxon>Pseudomonadota</taxon>
        <taxon>Alphaproteobacteria</taxon>
        <taxon>Rhodospirillales</taxon>
        <taxon>Azospirillaceae</taxon>
        <taxon>Azospirillum</taxon>
    </lineage>
</organism>
<evidence type="ECO:0000256" key="2">
    <source>
        <dbReference type="ARBA" id="ARBA00022723"/>
    </source>
</evidence>
<evidence type="ECO:0000256" key="5">
    <source>
        <dbReference type="ARBA" id="ARBA00023049"/>
    </source>
</evidence>
<dbReference type="PANTHER" id="PTHR30471:SF3">
    <property type="entry name" value="UPF0758 PROTEIN YEES-RELATED"/>
    <property type="match status" value="1"/>
</dbReference>
<name>A0ABS1HS64_9PROT</name>
<keyword evidence="1" id="KW-0645">Protease</keyword>
<evidence type="ECO:0000313" key="9">
    <source>
        <dbReference type="Proteomes" id="UP000654452"/>
    </source>
</evidence>
<evidence type="ECO:0000256" key="1">
    <source>
        <dbReference type="ARBA" id="ARBA00022670"/>
    </source>
</evidence>
<dbReference type="Pfam" id="PF04002">
    <property type="entry name" value="RadC"/>
    <property type="match status" value="1"/>
</dbReference>
<accession>A0ABS1HS64</accession>
<evidence type="ECO:0000256" key="4">
    <source>
        <dbReference type="ARBA" id="ARBA00022833"/>
    </source>
</evidence>
<evidence type="ECO:0000256" key="6">
    <source>
        <dbReference type="SAM" id="MobiDB-lite"/>
    </source>
</evidence>
<evidence type="ECO:0000256" key="3">
    <source>
        <dbReference type="ARBA" id="ARBA00022801"/>
    </source>
</evidence>
<dbReference type="EMBL" id="JAEPIV010000001">
    <property type="protein sequence ID" value="MBK4717585.1"/>
    <property type="molecule type" value="Genomic_DNA"/>
</dbReference>
<reference evidence="8 9" key="1">
    <citation type="submission" date="2021-01" db="EMBL/GenBank/DDBJ databases">
        <title>Azospirillum sp. YIM DDC1 draft genome.</title>
        <authorList>
            <person name="Wang Y.-X."/>
        </authorList>
    </citation>
    <scope>NUCLEOTIDE SEQUENCE [LARGE SCALE GENOMIC DNA]</scope>
    <source>
        <strain evidence="8 9">YIM DDC1</strain>
    </source>
</reference>
<feature type="domain" description="MPN" evidence="7">
    <location>
        <begin position="118"/>
        <end position="240"/>
    </location>
</feature>
<comment type="caution">
    <text evidence="8">The sequence shown here is derived from an EMBL/GenBank/DDBJ whole genome shotgun (WGS) entry which is preliminary data.</text>
</comment>
<dbReference type="Proteomes" id="UP000654452">
    <property type="component" value="Unassembled WGS sequence"/>
</dbReference>
<evidence type="ECO:0000259" key="7">
    <source>
        <dbReference type="PROSITE" id="PS50249"/>
    </source>
</evidence>
<feature type="region of interest" description="Disordered" evidence="6">
    <location>
        <begin position="242"/>
        <end position="262"/>
    </location>
</feature>
<keyword evidence="4" id="KW-0862">Zinc</keyword>
<dbReference type="PROSITE" id="PS50249">
    <property type="entry name" value="MPN"/>
    <property type="match status" value="1"/>
</dbReference>
<keyword evidence="3" id="KW-0378">Hydrolase</keyword>
<protein>
    <recommendedName>
        <fullName evidence="7">MPN domain-containing protein</fullName>
    </recommendedName>
</protein>
<keyword evidence="5" id="KW-0482">Metalloprotease</keyword>
<dbReference type="Gene3D" id="3.40.140.10">
    <property type="entry name" value="Cytidine Deaminase, domain 2"/>
    <property type="match status" value="1"/>
</dbReference>
<evidence type="ECO:0000313" key="8">
    <source>
        <dbReference type="EMBL" id="MBK4717585.1"/>
    </source>
</evidence>
<keyword evidence="9" id="KW-1185">Reference proteome</keyword>
<dbReference type="InterPro" id="IPR025657">
    <property type="entry name" value="RadC_JAB"/>
</dbReference>
<dbReference type="PANTHER" id="PTHR30471">
    <property type="entry name" value="DNA REPAIR PROTEIN RADC"/>
    <property type="match status" value="1"/>
</dbReference>
<dbReference type="InterPro" id="IPR037518">
    <property type="entry name" value="MPN"/>
</dbReference>
<dbReference type="InterPro" id="IPR001405">
    <property type="entry name" value="UPF0758"/>
</dbReference>
<feature type="region of interest" description="Disordered" evidence="6">
    <location>
        <begin position="1"/>
        <end position="20"/>
    </location>
</feature>